<keyword evidence="1" id="KW-1133">Transmembrane helix</keyword>
<name>A0A1G9Q2L8_9PROT</name>
<dbReference type="EMBL" id="FNHG01000004">
    <property type="protein sequence ID" value="SDM05250.1"/>
    <property type="molecule type" value="Genomic_DNA"/>
</dbReference>
<sequence>MAGNIWTRIYDRRFHLVWMGWLLMLSLAGTILTVKYWGQLGNARYDVMVLEVLIVSFFAALYGYRLSYRAARLANSFQHIAVQTRDGDLIQMFEEFRRVRRALKASSDNRSLDADTVEAAKPLKIGDRKVRPADVIKKVFNYYEATAIGVKRHALDEQMIKSWWRKSYILDWMDFAEYIRAKRKRDRLPRLFIEYESLVRRWATEEEQGLL</sequence>
<reference evidence="2 3" key="1">
    <citation type="submission" date="2016-10" db="EMBL/GenBank/DDBJ databases">
        <authorList>
            <person name="de Groot N.N."/>
        </authorList>
    </citation>
    <scope>NUCLEOTIDE SEQUENCE [LARGE SCALE GENOMIC DNA]</scope>
    <source>
        <strain evidence="2 3">DSM 16077</strain>
    </source>
</reference>
<evidence type="ECO:0008006" key="4">
    <source>
        <dbReference type="Google" id="ProtNLM"/>
    </source>
</evidence>
<dbReference type="OrthoDB" id="7632583at2"/>
<organism evidence="2 3">
    <name type="scientific">Maricaulis salignorans</name>
    <dbReference type="NCBI Taxonomy" id="144026"/>
    <lineage>
        <taxon>Bacteria</taxon>
        <taxon>Pseudomonadati</taxon>
        <taxon>Pseudomonadota</taxon>
        <taxon>Alphaproteobacteria</taxon>
        <taxon>Maricaulales</taxon>
        <taxon>Maricaulaceae</taxon>
        <taxon>Maricaulis</taxon>
    </lineage>
</organism>
<protein>
    <recommendedName>
        <fullName evidence="4">DUF4760 domain-containing protein</fullName>
    </recommendedName>
</protein>
<evidence type="ECO:0000313" key="2">
    <source>
        <dbReference type="EMBL" id="SDM05250.1"/>
    </source>
</evidence>
<dbReference type="Pfam" id="PF15956">
    <property type="entry name" value="DUF4760"/>
    <property type="match status" value="1"/>
</dbReference>
<accession>A0A1G9Q2L8</accession>
<proteinExistence type="predicted"/>
<keyword evidence="1" id="KW-0472">Membrane</keyword>
<gene>
    <name evidence="2" type="ORF">SAMN04488568_104137</name>
</gene>
<dbReference type="Proteomes" id="UP000199759">
    <property type="component" value="Unassembled WGS sequence"/>
</dbReference>
<dbReference type="STRING" id="144026.SAMN04488568_104137"/>
<dbReference type="InterPro" id="IPR031876">
    <property type="entry name" value="DUF4760"/>
</dbReference>
<dbReference type="AlphaFoldDB" id="A0A1G9Q2L8"/>
<keyword evidence="3" id="KW-1185">Reference proteome</keyword>
<evidence type="ECO:0000256" key="1">
    <source>
        <dbReference type="SAM" id="Phobius"/>
    </source>
</evidence>
<feature type="transmembrane region" description="Helical" evidence="1">
    <location>
        <begin position="43"/>
        <end position="64"/>
    </location>
</feature>
<feature type="transmembrane region" description="Helical" evidence="1">
    <location>
        <begin position="16"/>
        <end position="37"/>
    </location>
</feature>
<evidence type="ECO:0000313" key="3">
    <source>
        <dbReference type="Proteomes" id="UP000199759"/>
    </source>
</evidence>
<dbReference type="RefSeq" id="WP_143024054.1">
    <property type="nucleotide sequence ID" value="NZ_FNHG01000004.1"/>
</dbReference>
<keyword evidence="1" id="KW-0812">Transmembrane</keyword>